<comment type="caution">
    <text evidence="1">The sequence shown here is derived from an EMBL/GenBank/DDBJ whole genome shotgun (WGS) entry which is preliminary data.</text>
</comment>
<gene>
    <name evidence="1" type="ORF">I4F81_008743</name>
</gene>
<dbReference type="EMBL" id="CM020619">
    <property type="protein sequence ID" value="KAK1866223.1"/>
    <property type="molecule type" value="Genomic_DNA"/>
</dbReference>
<proteinExistence type="predicted"/>
<organism evidence="1 2">
    <name type="scientific">Pyropia yezoensis</name>
    <name type="common">Susabi-nori</name>
    <name type="synonym">Porphyra yezoensis</name>
    <dbReference type="NCBI Taxonomy" id="2788"/>
    <lineage>
        <taxon>Eukaryota</taxon>
        <taxon>Rhodophyta</taxon>
        <taxon>Bangiophyceae</taxon>
        <taxon>Bangiales</taxon>
        <taxon>Bangiaceae</taxon>
        <taxon>Pyropia</taxon>
    </lineage>
</organism>
<sequence length="315" mass="32379">MILQAGSRQRRGGALLLTYALPLFIALYVLPAHNLKARYDTEWALVTGGSSGIGAALSRRLLAAGINVVIAARDDAALAETIAGLAAAYPRRTVRGVGVDLADLAGTSYMDAIAAATADVRLGLVFANAGWLPMGYLADTAGDAAAAAVGVNTLSGLRLARHLLRRCRDERRPGALVFTSSAAHFLPSPYASTYGASKAAVSHLASSLAIEGANVGVDVLAVHPSYTRTNLYAGAPSLGVLGLLERFAATPDDVAAATLQAVGRVPAVDLGVYAYLTRLVSRMIDGAALTMTIIPFRGLVAPRPEGPPPLAAGGK</sequence>
<reference evidence="1" key="1">
    <citation type="submission" date="2019-11" db="EMBL/GenBank/DDBJ databases">
        <title>Nori genome reveals adaptations in red seaweeds to the harsh intertidal environment.</title>
        <authorList>
            <person name="Wang D."/>
            <person name="Mao Y."/>
        </authorList>
    </citation>
    <scope>NUCLEOTIDE SEQUENCE</scope>
    <source>
        <tissue evidence="1">Gametophyte</tissue>
    </source>
</reference>
<dbReference type="Proteomes" id="UP000798662">
    <property type="component" value="Chromosome 2"/>
</dbReference>
<keyword evidence="2" id="KW-1185">Reference proteome</keyword>
<name>A0ACC3C8Y7_PYRYE</name>
<protein>
    <submittedName>
        <fullName evidence="1">Uncharacterized protein</fullName>
    </submittedName>
</protein>
<evidence type="ECO:0000313" key="1">
    <source>
        <dbReference type="EMBL" id="KAK1866223.1"/>
    </source>
</evidence>
<accession>A0ACC3C8Y7</accession>
<evidence type="ECO:0000313" key="2">
    <source>
        <dbReference type="Proteomes" id="UP000798662"/>
    </source>
</evidence>